<gene>
    <name evidence="1" type="ORF">FPANT_14220</name>
</gene>
<evidence type="ECO:0000313" key="1">
    <source>
        <dbReference type="EMBL" id="KAF5563352.1"/>
    </source>
</evidence>
<dbReference type="EMBL" id="JAAOAR010001596">
    <property type="protein sequence ID" value="KAF5563352.1"/>
    <property type="molecule type" value="Genomic_DNA"/>
</dbReference>
<organism evidence="1 2">
    <name type="scientific">Fusarium pseudoanthophilum</name>
    <dbReference type="NCBI Taxonomy" id="48495"/>
    <lineage>
        <taxon>Eukaryota</taxon>
        <taxon>Fungi</taxon>
        <taxon>Dikarya</taxon>
        <taxon>Ascomycota</taxon>
        <taxon>Pezizomycotina</taxon>
        <taxon>Sordariomycetes</taxon>
        <taxon>Hypocreomycetidae</taxon>
        <taxon>Hypocreales</taxon>
        <taxon>Nectriaceae</taxon>
        <taxon>Fusarium</taxon>
        <taxon>Fusarium fujikuroi species complex</taxon>
    </lineage>
</organism>
<name>A0A8H5JXA1_9HYPO</name>
<evidence type="ECO:0000313" key="2">
    <source>
        <dbReference type="Proteomes" id="UP000544095"/>
    </source>
</evidence>
<comment type="caution">
    <text evidence="1">The sequence shown here is derived from an EMBL/GenBank/DDBJ whole genome shotgun (WGS) entry which is preliminary data.</text>
</comment>
<accession>A0A8H5JXA1</accession>
<dbReference type="AlphaFoldDB" id="A0A8H5JXA1"/>
<reference evidence="1 2" key="1">
    <citation type="submission" date="2020-05" db="EMBL/GenBank/DDBJ databases">
        <title>Identification and distribution of gene clusters putatively required for synthesis of sphingolipid metabolism inhibitors in phylogenetically diverse species of the filamentous fungus Fusarium.</title>
        <authorList>
            <person name="Kim H.-S."/>
            <person name="Busman M."/>
            <person name="Brown D.W."/>
            <person name="Divon H."/>
            <person name="Uhlig S."/>
            <person name="Proctor R.H."/>
        </authorList>
    </citation>
    <scope>NUCLEOTIDE SEQUENCE [LARGE SCALE GENOMIC DNA]</scope>
    <source>
        <strain evidence="1 2">NRRL 25211</strain>
    </source>
</reference>
<keyword evidence="2" id="KW-1185">Reference proteome</keyword>
<sequence>MSLPSMGLASVCNGWAFAKAPAAGLNDIPFPMSMKGDPRTNGYSFTQQFGFNGVDDVGYCGFRLRANKNGKRVVRVAFSTLPKGATTGHKNCHSGADGDPRVSYAIDIFGN</sequence>
<protein>
    <submittedName>
        <fullName evidence="1">DUF3472 domain-containing protein</fullName>
    </submittedName>
</protein>
<dbReference type="Proteomes" id="UP000544095">
    <property type="component" value="Unassembled WGS sequence"/>
</dbReference>
<proteinExistence type="predicted"/>